<dbReference type="Pfam" id="PF02892">
    <property type="entry name" value="zf-BED"/>
    <property type="match status" value="1"/>
</dbReference>
<keyword evidence="7" id="KW-0804">Transcription</keyword>
<feature type="domain" description="BED-type" evidence="10">
    <location>
        <begin position="59"/>
        <end position="88"/>
    </location>
</feature>
<organism evidence="12 13">
    <name type="scientific">Lachancea dasiensis</name>
    <dbReference type="NCBI Taxonomy" id="1072105"/>
    <lineage>
        <taxon>Eukaryota</taxon>
        <taxon>Fungi</taxon>
        <taxon>Dikarya</taxon>
        <taxon>Ascomycota</taxon>
        <taxon>Saccharomycotina</taxon>
        <taxon>Saccharomycetes</taxon>
        <taxon>Saccharomycetales</taxon>
        <taxon>Saccharomycetaceae</taxon>
        <taxon>Lachancea</taxon>
    </lineage>
</organism>
<comment type="subcellular location">
    <subcellularLocation>
        <location evidence="1">Nucleus</location>
    </subcellularLocation>
</comment>
<evidence type="ECO:0000256" key="7">
    <source>
        <dbReference type="ARBA" id="ARBA00023163"/>
    </source>
</evidence>
<dbReference type="InterPro" id="IPR003656">
    <property type="entry name" value="Znf_BED"/>
</dbReference>
<evidence type="ECO:0000313" key="13">
    <source>
        <dbReference type="Proteomes" id="UP000190274"/>
    </source>
</evidence>
<evidence type="ECO:0000256" key="8">
    <source>
        <dbReference type="ARBA" id="ARBA00023242"/>
    </source>
</evidence>
<evidence type="ECO:0000256" key="5">
    <source>
        <dbReference type="ARBA" id="ARBA00023015"/>
    </source>
</evidence>
<evidence type="ECO:0000256" key="9">
    <source>
        <dbReference type="SAM" id="MobiDB-lite"/>
    </source>
</evidence>
<feature type="domain" description="HAT C-terminal dimerisation" evidence="11">
    <location>
        <begin position="623"/>
        <end position="701"/>
    </location>
</feature>
<dbReference type="PANTHER" id="PTHR46481:SF10">
    <property type="entry name" value="ZINC FINGER BED DOMAIN-CONTAINING PROTEIN 39"/>
    <property type="match status" value="1"/>
</dbReference>
<keyword evidence="8" id="KW-0539">Nucleus</keyword>
<dbReference type="GO" id="GO:0008270">
    <property type="term" value="F:zinc ion binding"/>
    <property type="evidence" value="ECO:0007669"/>
    <property type="project" value="UniProtKB-KW"/>
</dbReference>
<evidence type="ECO:0000256" key="2">
    <source>
        <dbReference type="ARBA" id="ARBA00022723"/>
    </source>
</evidence>
<evidence type="ECO:0000256" key="1">
    <source>
        <dbReference type="ARBA" id="ARBA00004123"/>
    </source>
</evidence>
<dbReference type="SUPFAM" id="SSF57667">
    <property type="entry name" value="beta-beta-alpha zinc fingers"/>
    <property type="match status" value="1"/>
</dbReference>
<keyword evidence="2" id="KW-0479">Metal-binding</keyword>
<dbReference type="InterPro" id="IPR012337">
    <property type="entry name" value="RNaseH-like_sf"/>
</dbReference>
<keyword evidence="4" id="KW-0862">Zinc</keyword>
<evidence type="ECO:0000256" key="6">
    <source>
        <dbReference type="ARBA" id="ARBA00023125"/>
    </source>
</evidence>
<dbReference type="InterPro" id="IPR008906">
    <property type="entry name" value="HATC_C_dom"/>
</dbReference>
<dbReference type="GO" id="GO:0005634">
    <property type="term" value="C:nucleus"/>
    <property type="evidence" value="ECO:0007669"/>
    <property type="project" value="UniProtKB-SubCell"/>
</dbReference>
<dbReference type="GO" id="GO:0009791">
    <property type="term" value="P:post-embryonic development"/>
    <property type="evidence" value="ECO:0007669"/>
    <property type="project" value="UniProtKB-ARBA"/>
</dbReference>
<keyword evidence="5" id="KW-0805">Transcription regulation</keyword>
<dbReference type="InterPro" id="IPR052035">
    <property type="entry name" value="ZnF_BED_domain_contain"/>
</dbReference>
<evidence type="ECO:0000256" key="3">
    <source>
        <dbReference type="ARBA" id="ARBA00022771"/>
    </source>
</evidence>
<keyword evidence="6" id="KW-0238">DNA-binding</keyword>
<protein>
    <submittedName>
        <fullName evidence="12">Putative transposase of the Rover3 hAT-like family</fullName>
    </submittedName>
</protein>
<keyword evidence="3" id="KW-0863">Zinc-finger</keyword>
<proteinExistence type="predicted"/>
<dbReference type="Proteomes" id="UP000190274">
    <property type="component" value="Chromosome H"/>
</dbReference>
<accession>A0A1G4K5I4</accession>
<evidence type="ECO:0000313" key="12">
    <source>
        <dbReference type="EMBL" id="SCU99068.1"/>
    </source>
</evidence>
<keyword evidence="13" id="KW-1185">Reference proteome</keyword>
<feature type="region of interest" description="Disordered" evidence="9">
    <location>
        <begin position="1"/>
        <end position="44"/>
    </location>
</feature>
<dbReference type="GO" id="GO:0003677">
    <property type="term" value="F:DNA binding"/>
    <property type="evidence" value="ECO:0007669"/>
    <property type="project" value="UniProtKB-KW"/>
</dbReference>
<dbReference type="Pfam" id="PF05699">
    <property type="entry name" value="Dimer_Tnp_hAT"/>
    <property type="match status" value="1"/>
</dbReference>
<evidence type="ECO:0000259" key="11">
    <source>
        <dbReference type="Pfam" id="PF05699"/>
    </source>
</evidence>
<sequence>MSVSVTSSEADIMVPESRHGPDNNIDESRKPVAPRQRTRWMERSSVRDHFQVSESSGIKTASCIYCGRSFSESKSTGNLSKHIRNVHPMQFRSQKAATSKEDSIGRLTKSQSLQLPANIIQECKHSPGAIATIGFLAENFIPVSLVSSATWKWLCKVCPETSLIHSEISINTKLNVYSRWFDDALIANMEHTDYINLVLDNWSGANGRYYLGITASYTPNMLNEKVLSSLGEQALLSNFGDPSNSHLLDLVDIGDQPHTDECLLAAVTDVLERFKIAGKIGSLTSGGAPFKTSRQGELLDRLVKPEILQRANRLYHIRCANCILDAIFRNIVQRLLENEKFKMGLKQVGALAKVMKGSPFLKTALAEAELPMIPSNLGLGWICIWDQLATFLEHRQRYSQWIDNLRNSSKKYHLPSTIDQQIELPIGTIQLLEYFVSCCSIFRTLSNSLQDDAVNNISNAVTFYCTMKKYFELCSIGEAEVIETTSEGSFDFTFINGAPDHSKDVRRPVLEAVLSARQKFDEYFNAFKENEIYFVAAFLDPSLKFDCFSELMVGEEGEQQFKKVELYLKSYLAECQSKNRSVPRIEVPSVAGTKGSRINKLPRPNMRTKHSIVKAYQVLEEWERYKADGELTSETATDAVRWWYSRRRVYPNLFPLAVSMIYTKFSKSRPEGTFSISETFTQKNHLSIESESTKKLIVLRDRFSKFGLFGDELGVSMRNGDGFESLSLSNSGGDLADEEDLLNSLLQHSNDDK</sequence>
<name>A0A1G4K5I4_9SACH</name>
<dbReference type="InterPro" id="IPR036236">
    <property type="entry name" value="Znf_C2H2_sf"/>
</dbReference>
<evidence type="ECO:0000259" key="10">
    <source>
        <dbReference type="Pfam" id="PF02892"/>
    </source>
</evidence>
<dbReference type="AlphaFoldDB" id="A0A1G4K5I4"/>
<dbReference type="SMART" id="SM00614">
    <property type="entry name" value="ZnF_BED"/>
    <property type="match status" value="1"/>
</dbReference>
<dbReference type="EMBL" id="LT598461">
    <property type="protein sequence ID" value="SCU99068.1"/>
    <property type="molecule type" value="Genomic_DNA"/>
</dbReference>
<reference evidence="12 13" key="1">
    <citation type="submission" date="2016-03" db="EMBL/GenBank/DDBJ databases">
        <authorList>
            <person name="Devillers H."/>
        </authorList>
    </citation>
    <scope>NUCLEOTIDE SEQUENCE [LARGE SCALE GENOMIC DNA]</scope>
    <source>
        <strain evidence="12">CBS 10888</strain>
    </source>
</reference>
<evidence type="ECO:0000256" key="4">
    <source>
        <dbReference type="ARBA" id="ARBA00022833"/>
    </source>
</evidence>
<dbReference type="GO" id="GO:0046983">
    <property type="term" value="F:protein dimerization activity"/>
    <property type="evidence" value="ECO:0007669"/>
    <property type="project" value="InterPro"/>
</dbReference>
<feature type="compositionally biased region" description="Basic and acidic residues" evidence="9">
    <location>
        <begin position="16"/>
        <end position="30"/>
    </location>
</feature>
<dbReference type="PANTHER" id="PTHR46481">
    <property type="entry name" value="ZINC FINGER BED DOMAIN-CONTAINING PROTEIN 4"/>
    <property type="match status" value="1"/>
</dbReference>
<dbReference type="OrthoDB" id="4837779at2759"/>
<dbReference type="SUPFAM" id="SSF53098">
    <property type="entry name" value="Ribonuclease H-like"/>
    <property type="match status" value="1"/>
</dbReference>
<gene>
    <name evidence="12" type="ORF">LADA_0H17370T</name>
</gene>